<gene>
    <name evidence="5" type="ORF">CDEB00056_LOCUS7351</name>
</gene>
<evidence type="ECO:0000256" key="2">
    <source>
        <dbReference type="ARBA" id="ARBA00022803"/>
    </source>
</evidence>
<dbReference type="InterPro" id="IPR019734">
    <property type="entry name" value="TPR_rpt"/>
</dbReference>
<evidence type="ECO:0000256" key="1">
    <source>
        <dbReference type="ARBA" id="ARBA00022737"/>
    </source>
</evidence>
<protein>
    <recommendedName>
        <fullName evidence="6">MalT-like TPR region domain-containing protein</fullName>
    </recommendedName>
</protein>
<dbReference type="SMART" id="SM00028">
    <property type="entry name" value="TPR"/>
    <property type="match status" value="4"/>
</dbReference>
<evidence type="ECO:0000256" key="4">
    <source>
        <dbReference type="SAM" id="MobiDB-lite"/>
    </source>
</evidence>
<feature type="repeat" description="TPR" evidence="3">
    <location>
        <begin position="346"/>
        <end position="379"/>
    </location>
</feature>
<proteinExistence type="predicted"/>
<organism evidence="5">
    <name type="scientific">Chaetoceros debilis</name>
    <dbReference type="NCBI Taxonomy" id="122233"/>
    <lineage>
        <taxon>Eukaryota</taxon>
        <taxon>Sar</taxon>
        <taxon>Stramenopiles</taxon>
        <taxon>Ochrophyta</taxon>
        <taxon>Bacillariophyta</taxon>
        <taxon>Coscinodiscophyceae</taxon>
        <taxon>Chaetocerotophycidae</taxon>
        <taxon>Chaetocerotales</taxon>
        <taxon>Chaetocerotaceae</taxon>
        <taxon>Chaetoceros</taxon>
    </lineage>
</organism>
<dbReference type="AlphaFoldDB" id="A0A7S3Q1D4"/>
<dbReference type="PANTHER" id="PTHR45641">
    <property type="entry name" value="TETRATRICOPEPTIDE REPEAT PROTEIN (AFU_ORTHOLOGUE AFUA_6G03870)"/>
    <property type="match status" value="1"/>
</dbReference>
<keyword evidence="2 3" id="KW-0802">TPR repeat</keyword>
<sequence>MKEKVEIAKLQMPAIVTTKSSVLRPEIQRKAKDELDISAESSANLNTEEFDEQSTSSSDETNICSNLSPSMPTDLNSCKVGVCCGDLVLSILDCPGSKTRKKRILRRDHLADSDSFWGSHAVSQTVSRMRQLRSNAYEITPGEVYVSSLAPEKTGRVLSNAVLDDEYVGSERRKVNVVVSSCKTSELSPTNRSLISGSFKICENSGPSPHRSQRLECIALQHMKNNEFDKALPVYHQILRIYTDEVEQCKKNGETDDKFHICIGSTLFNIGLVFMCMSDYKESLRFLNDAHAKMNKYGTLVDCVNISVMRGHANYALENFDASVRQWTGAISKLKKSSIPYRELLAEIVNNIGCVYYETGSEAKALKFLNESLQLQRKVILASVFDRNEALHQHTLVKLAVTRANIGYVHLRMKHGDLAVSSFHESLLDQNICLDEHHELVSTTMDYLAIAQLRVGNKDDAIKVYSRMLTTKIQSEGPEHKECIAILTKISLLQVKGKNKGDIQSILKKIKAYVKDNGPTQKERLERLLKVSRVSGLKTVTVRGAGRE</sequence>
<dbReference type="Gene3D" id="1.25.40.10">
    <property type="entry name" value="Tetratricopeptide repeat domain"/>
    <property type="match status" value="2"/>
</dbReference>
<dbReference type="EMBL" id="HBIO01009537">
    <property type="protein sequence ID" value="CAE0462510.1"/>
    <property type="molecule type" value="Transcribed_RNA"/>
</dbReference>
<feature type="region of interest" description="Disordered" evidence="4">
    <location>
        <begin position="41"/>
        <end position="65"/>
    </location>
</feature>
<dbReference type="InterPro" id="IPR011990">
    <property type="entry name" value="TPR-like_helical_dom_sf"/>
</dbReference>
<keyword evidence="1" id="KW-0677">Repeat</keyword>
<evidence type="ECO:0000313" key="5">
    <source>
        <dbReference type="EMBL" id="CAE0462510.1"/>
    </source>
</evidence>
<evidence type="ECO:0000256" key="3">
    <source>
        <dbReference type="PROSITE-ProRule" id="PRU00339"/>
    </source>
</evidence>
<evidence type="ECO:0008006" key="6">
    <source>
        <dbReference type="Google" id="ProtNLM"/>
    </source>
</evidence>
<name>A0A7S3Q1D4_9STRA</name>
<dbReference type="SUPFAM" id="SSF48452">
    <property type="entry name" value="TPR-like"/>
    <property type="match status" value="1"/>
</dbReference>
<reference evidence="5" key="1">
    <citation type="submission" date="2021-01" db="EMBL/GenBank/DDBJ databases">
        <authorList>
            <person name="Corre E."/>
            <person name="Pelletier E."/>
            <person name="Niang G."/>
            <person name="Scheremetjew M."/>
            <person name="Finn R."/>
            <person name="Kale V."/>
            <person name="Holt S."/>
            <person name="Cochrane G."/>
            <person name="Meng A."/>
            <person name="Brown T."/>
            <person name="Cohen L."/>
        </authorList>
    </citation>
    <scope>NUCLEOTIDE SEQUENCE</scope>
    <source>
        <strain evidence="5">MM31A-1</strain>
    </source>
</reference>
<dbReference type="PANTHER" id="PTHR45641:SF19">
    <property type="entry name" value="NEPHROCYSTIN-3"/>
    <property type="match status" value="1"/>
</dbReference>
<dbReference type="PROSITE" id="PS50005">
    <property type="entry name" value="TPR"/>
    <property type="match status" value="1"/>
</dbReference>
<accession>A0A7S3Q1D4</accession>